<feature type="coiled-coil region" evidence="1">
    <location>
        <begin position="80"/>
        <end position="114"/>
    </location>
</feature>
<evidence type="ECO:0000313" key="4">
    <source>
        <dbReference type="Proteomes" id="UP001371456"/>
    </source>
</evidence>
<keyword evidence="4" id="KW-1185">Reference proteome</keyword>
<name>A0AAN8TNJ0_SOLBU</name>
<feature type="compositionally biased region" description="Basic and acidic residues" evidence="2">
    <location>
        <begin position="261"/>
        <end position="272"/>
    </location>
</feature>
<dbReference type="EMBL" id="JBANQN010000005">
    <property type="protein sequence ID" value="KAK6790365.1"/>
    <property type="molecule type" value="Genomic_DNA"/>
</dbReference>
<accession>A0AAN8TNJ0</accession>
<evidence type="ECO:0000256" key="2">
    <source>
        <dbReference type="SAM" id="MobiDB-lite"/>
    </source>
</evidence>
<feature type="compositionally biased region" description="Polar residues" evidence="2">
    <location>
        <begin position="186"/>
        <end position="200"/>
    </location>
</feature>
<comment type="caution">
    <text evidence="3">The sequence shown here is derived from an EMBL/GenBank/DDBJ whole genome shotgun (WGS) entry which is preliminary data.</text>
</comment>
<feature type="compositionally biased region" description="Basic and acidic residues" evidence="2">
    <location>
        <begin position="151"/>
        <end position="172"/>
    </location>
</feature>
<feature type="compositionally biased region" description="Basic residues" evidence="2">
    <location>
        <begin position="228"/>
        <end position="238"/>
    </location>
</feature>
<sequence length="730" mass="81503">MGSQKKTEISFNFKELNFELNFTRWEKISRLEELSFELLFYNMTSNEKQDQDQRKIVGMEDSSMTIEFLRARLLAERSVSQTARQRADELAERVLELEDQLKIASLQRKKAEKATAAVLSILENQGISDASEEFDSGSEQEAIFSNSKGADSTDNRNEHKPNPSNVKERENDADISSSEIISSPSTARSLSWKNGKQSLPSFERNRYTDSAWRRSGSFASTGSSSPKRAGKSCRRIRRSNTNAANNDVKDQLHLPTSEMSENQRKADESDEGMERALQHKAQLIGQYEAEEKAQREWEEKYRENNNYAQDSCDPGNYSDVTEERDDMKAFEQPYSAEMINLQNHANKFQEVDIPSTNGVTDNVPSTPHIGTSCRKDQNCSRIINSESPASEFALSKSNGRCPENYGPTPAYNHHQLPSANGSHIHPLENSISSSGGSSLQAGQALVSGDASDNIGSIMGALEQAKFSISQQINVAPIAEGGTSIEHSIPSTRIEDRLDIPPGFPGLFRLPTDFQLEATTTASYQGFPSRFGSANHFHEPGYGQFSTTPYMESPSNAITGLPYTTGYDYVNPPSSFGHPFSSKSTYPTYPFRPNTTTTVSQSQASWSPLYESSLTTLSPVVVPNLSSGEEVFLRSLPRNETGADLRLNMVLEFFKDLHLRIGDLFKNIFYHIKDQEDETHQIIDFERNSSDESLKYKNRGVDESQLKLERFKVKTPQVQPTGVGAKTSTSK</sequence>
<keyword evidence="1" id="KW-0175">Coiled coil</keyword>
<feature type="region of interest" description="Disordered" evidence="2">
    <location>
        <begin position="214"/>
        <end position="272"/>
    </location>
</feature>
<protein>
    <submittedName>
        <fullName evidence="3">Uncharacterized protein</fullName>
    </submittedName>
</protein>
<gene>
    <name evidence="3" type="ORF">RDI58_014165</name>
</gene>
<evidence type="ECO:0000313" key="3">
    <source>
        <dbReference type="EMBL" id="KAK6790365.1"/>
    </source>
</evidence>
<proteinExistence type="predicted"/>
<evidence type="ECO:0000256" key="1">
    <source>
        <dbReference type="SAM" id="Coils"/>
    </source>
</evidence>
<dbReference type="PANTHER" id="PTHR33701:SF11">
    <property type="match status" value="1"/>
</dbReference>
<organism evidence="3 4">
    <name type="scientific">Solanum bulbocastanum</name>
    <name type="common">Wild potato</name>
    <dbReference type="NCBI Taxonomy" id="147425"/>
    <lineage>
        <taxon>Eukaryota</taxon>
        <taxon>Viridiplantae</taxon>
        <taxon>Streptophyta</taxon>
        <taxon>Embryophyta</taxon>
        <taxon>Tracheophyta</taxon>
        <taxon>Spermatophyta</taxon>
        <taxon>Magnoliopsida</taxon>
        <taxon>eudicotyledons</taxon>
        <taxon>Gunneridae</taxon>
        <taxon>Pentapetalae</taxon>
        <taxon>asterids</taxon>
        <taxon>lamiids</taxon>
        <taxon>Solanales</taxon>
        <taxon>Solanaceae</taxon>
        <taxon>Solanoideae</taxon>
        <taxon>Solaneae</taxon>
        <taxon>Solanum</taxon>
    </lineage>
</organism>
<feature type="compositionally biased region" description="Low complexity" evidence="2">
    <location>
        <begin position="215"/>
        <end position="225"/>
    </location>
</feature>
<dbReference type="Proteomes" id="UP001371456">
    <property type="component" value="Unassembled WGS sequence"/>
</dbReference>
<dbReference type="PANTHER" id="PTHR33701">
    <property type="entry name" value="TRANSMEMBRANE PROTEIN"/>
    <property type="match status" value="1"/>
</dbReference>
<dbReference type="AlphaFoldDB" id="A0AAN8TNJ0"/>
<feature type="region of interest" description="Disordered" evidence="2">
    <location>
        <begin position="130"/>
        <end position="201"/>
    </location>
</feature>
<feature type="compositionally biased region" description="Low complexity" evidence="2">
    <location>
        <begin position="175"/>
        <end position="185"/>
    </location>
</feature>
<reference evidence="3 4" key="1">
    <citation type="submission" date="2024-02" db="EMBL/GenBank/DDBJ databases">
        <title>de novo genome assembly of Solanum bulbocastanum strain 11H21.</title>
        <authorList>
            <person name="Hosaka A.J."/>
        </authorList>
    </citation>
    <scope>NUCLEOTIDE SEQUENCE [LARGE SCALE GENOMIC DNA]</scope>
    <source>
        <tissue evidence="3">Young leaves</tissue>
    </source>
</reference>
<feature type="compositionally biased region" description="Polar residues" evidence="2">
    <location>
        <begin position="139"/>
        <end position="150"/>
    </location>
</feature>